<accession>A0A2T9YYP3</accession>
<keyword evidence="3" id="KW-1185">Reference proteome</keyword>
<proteinExistence type="predicted"/>
<dbReference type="EMBL" id="MBFT01000107">
    <property type="protein sequence ID" value="PVU97461.1"/>
    <property type="molecule type" value="Genomic_DNA"/>
</dbReference>
<evidence type="ECO:0000259" key="1">
    <source>
        <dbReference type="Pfam" id="PF13966"/>
    </source>
</evidence>
<protein>
    <recommendedName>
        <fullName evidence="1">Reverse transcriptase zinc-binding domain-containing protein</fullName>
    </recommendedName>
</protein>
<dbReference type="InterPro" id="IPR026960">
    <property type="entry name" value="RVT-Znf"/>
</dbReference>
<reference evidence="2 3" key="1">
    <citation type="journal article" date="2018" name="MBio">
        <title>Comparative Genomics Reveals the Core Gene Toolbox for the Fungus-Insect Symbiosis.</title>
        <authorList>
            <person name="Wang Y."/>
            <person name="Stata M."/>
            <person name="Wang W."/>
            <person name="Stajich J.E."/>
            <person name="White M.M."/>
            <person name="Moncalvo J.M."/>
        </authorList>
    </citation>
    <scope>NUCLEOTIDE SEQUENCE [LARGE SCALE GENOMIC DNA]</scope>
    <source>
        <strain evidence="2 3">AUS-77-4</strain>
    </source>
</reference>
<gene>
    <name evidence="2" type="ORF">BB559_002031</name>
</gene>
<evidence type="ECO:0000313" key="2">
    <source>
        <dbReference type="EMBL" id="PVU97461.1"/>
    </source>
</evidence>
<dbReference type="OrthoDB" id="5522521at2759"/>
<name>A0A2T9YYP3_9FUNG</name>
<feature type="domain" description="Reverse transcriptase zinc-binding" evidence="1">
    <location>
        <begin position="92"/>
        <end position="154"/>
    </location>
</feature>
<dbReference type="Pfam" id="PF13966">
    <property type="entry name" value="zf-RVT"/>
    <property type="match status" value="1"/>
</dbReference>
<dbReference type="AlphaFoldDB" id="A0A2T9YYP3"/>
<evidence type="ECO:0000313" key="3">
    <source>
        <dbReference type="Proteomes" id="UP000245699"/>
    </source>
</evidence>
<organism evidence="2 3">
    <name type="scientific">Furculomyces boomerangus</name>
    <dbReference type="NCBI Taxonomy" id="61424"/>
    <lineage>
        <taxon>Eukaryota</taxon>
        <taxon>Fungi</taxon>
        <taxon>Fungi incertae sedis</taxon>
        <taxon>Zoopagomycota</taxon>
        <taxon>Kickxellomycotina</taxon>
        <taxon>Harpellomycetes</taxon>
        <taxon>Harpellales</taxon>
        <taxon>Harpellaceae</taxon>
        <taxon>Furculomyces</taxon>
    </lineage>
</organism>
<comment type="caution">
    <text evidence="2">The sequence shown here is derived from an EMBL/GenBank/DDBJ whole genome shotgun (WGS) entry which is preliminary data.</text>
</comment>
<dbReference type="Proteomes" id="UP000245699">
    <property type="component" value="Unassembled WGS sequence"/>
</dbReference>
<sequence>MAISKENVFDRLCKYKIFVPEIETIHALAMWEIFRARTETGLSGTLTGTKEIKNSQISKLRKHVKDYNSKIGSAYLIKKESKPNLIPSLKEWNTAAGHEISLWLWKDVHKMKVLPKVKAFIWLLYNNGVYSAKRLNHMNSKISPNCTYCGKPENLAYVF</sequence>